<feature type="compositionally biased region" description="Polar residues" evidence="2">
    <location>
        <begin position="2016"/>
        <end position="2028"/>
    </location>
</feature>
<dbReference type="InterPro" id="IPR046837">
    <property type="entry name" value="Laa1/Sip1/HEATR5-like_HEAT"/>
</dbReference>
<dbReference type="InterPro" id="IPR016024">
    <property type="entry name" value="ARM-type_fold"/>
</dbReference>
<protein>
    <submittedName>
        <fullName evidence="3">HEAT repeat-containing protein 5B</fullName>
    </submittedName>
</protein>
<feature type="compositionally biased region" description="Basic and acidic residues" evidence="2">
    <location>
        <begin position="2215"/>
        <end position="2231"/>
    </location>
</feature>
<dbReference type="GO" id="GO:0005975">
    <property type="term" value="P:carbohydrate metabolic process"/>
    <property type="evidence" value="ECO:0007669"/>
    <property type="project" value="InterPro"/>
</dbReference>
<organism evidence="3 4">
    <name type="scientific">Carex littledalei</name>
    <dbReference type="NCBI Taxonomy" id="544730"/>
    <lineage>
        <taxon>Eukaryota</taxon>
        <taxon>Viridiplantae</taxon>
        <taxon>Streptophyta</taxon>
        <taxon>Embryophyta</taxon>
        <taxon>Tracheophyta</taxon>
        <taxon>Spermatophyta</taxon>
        <taxon>Magnoliopsida</taxon>
        <taxon>Liliopsida</taxon>
        <taxon>Poales</taxon>
        <taxon>Cyperaceae</taxon>
        <taxon>Cyperoideae</taxon>
        <taxon>Cariceae</taxon>
        <taxon>Carex</taxon>
        <taxon>Carex subgen. Euthyceras</taxon>
    </lineage>
</organism>
<dbReference type="InterPro" id="IPR011989">
    <property type="entry name" value="ARM-like"/>
</dbReference>
<feature type="region of interest" description="Disordered" evidence="2">
    <location>
        <begin position="1987"/>
        <end position="2057"/>
    </location>
</feature>
<feature type="region of interest" description="Disordered" evidence="2">
    <location>
        <begin position="2105"/>
        <end position="2272"/>
    </location>
</feature>
<dbReference type="PANTHER" id="PTHR46975">
    <property type="entry name" value="PROTEIN SWEETIE"/>
    <property type="match status" value="1"/>
</dbReference>
<feature type="compositionally biased region" description="Low complexity" evidence="2">
    <location>
        <begin position="2162"/>
        <end position="2172"/>
    </location>
</feature>
<reference evidence="3" key="1">
    <citation type="submission" date="2020-01" db="EMBL/GenBank/DDBJ databases">
        <title>Genome sequence of Kobresia littledalei, the first chromosome-level genome in the family Cyperaceae.</title>
        <authorList>
            <person name="Qu G."/>
        </authorList>
    </citation>
    <scope>NUCLEOTIDE SEQUENCE</scope>
    <source>
        <strain evidence="3">C.B.Clarke</strain>
        <tissue evidence="3">Leaf</tissue>
    </source>
</reference>
<dbReference type="PANTHER" id="PTHR46975:SF2">
    <property type="entry name" value="PROTEIN SWEETIE"/>
    <property type="match status" value="1"/>
</dbReference>
<keyword evidence="4" id="KW-1185">Reference proteome</keyword>
<feature type="region of interest" description="Disordered" evidence="2">
    <location>
        <begin position="2069"/>
        <end position="2088"/>
    </location>
</feature>
<dbReference type="Proteomes" id="UP000623129">
    <property type="component" value="Unassembled WGS sequence"/>
</dbReference>
<dbReference type="OrthoDB" id="192608at2759"/>
<feature type="compositionally biased region" description="Acidic residues" evidence="2">
    <location>
        <begin position="2002"/>
        <end position="2015"/>
    </location>
</feature>
<comment type="similarity">
    <text evidence="1">Belongs to the HEATR5 family.</text>
</comment>
<dbReference type="InterPro" id="IPR044218">
    <property type="entry name" value="SWEETIE"/>
</dbReference>
<dbReference type="SUPFAM" id="SSF48371">
    <property type="entry name" value="ARM repeat"/>
    <property type="match status" value="2"/>
</dbReference>
<dbReference type="Gene3D" id="1.25.10.10">
    <property type="entry name" value="Leucine-rich Repeat Variant"/>
    <property type="match status" value="2"/>
</dbReference>
<evidence type="ECO:0000313" key="4">
    <source>
        <dbReference type="Proteomes" id="UP000623129"/>
    </source>
</evidence>
<evidence type="ECO:0000256" key="2">
    <source>
        <dbReference type="SAM" id="MobiDB-lite"/>
    </source>
</evidence>
<feature type="region of interest" description="Disordered" evidence="2">
    <location>
        <begin position="1953"/>
        <end position="1972"/>
    </location>
</feature>
<feature type="compositionally biased region" description="Low complexity" evidence="2">
    <location>
        <begin position="2142"/>
        <end position="2152"/>
    </location>
</feature>
<comment type="caution">
    <text evidence="3">The sequence shown here is derived from an EMBL/GenBank/DDBJ whole genome shotgun (WGS) entry which is preliminary data.</text>
</comment>
<dbReference type="EMBL" id="SWLB01000010">
    <property type="protein sequence ID" value="KAF3333199.1"/>
    <property type="molecule type" value="Genomic_DNA"/>
</dbReference>
<gene>
    <name evidence="3" type="ORF">FCM35_KLT00890</name>
</gene>
<feature type="compositionally biased region" description="Basic and acidic residues" evidence="2">
    <location>
        <begin position="2173"/>
        <end position="2183"/>
    </location>
</feature>
<evidence type="ECO:0000256" key="1">
    <source>
        <dbReference type="ARBA" id="ARBA00008304"/>
    </source>
</evidence>
<evidence type="ECO:0000313" key="3">
    <source>
        <dbReference type="EMBL" id="KAF3333199.1"/>
    </source>
</evidence>
<proteinExistence type="inferred from homology"/>
<accession>A0A833RCT1</accession>
<sequence>MAKQGSDAAAATEGMALSRFGVLVAQLESIAASAPYQPPDPLLCFDLLSQLASSIEEEPKANALSDPGFQESIQLWQRKCEDALFSLLTIGARRPVRRLASVAMGRVIEKGDGISIYSRASTLQGFLADGKKIEPSSCAGAAQCLGELYRLFGRKITAGLVETTNIVSKLMKYSEDYVRQDALLLLENALEGSGGGGMPAAYTEAYRIIMRLGLIDKSVIVRLAAARCLKTFGSIGGIGVGMPELENSLGYCVKGLEDQVLAVRDAFADALGALLALSMNPDAQGKMKKGKNQTPVTKKSEDSLQKFLITPFVKASGVNAKQLRIGLALSWVFFFQVIHLKYHYPHSELQNLALKAMEMLQGNASIDPHALACVLYILRVGVADQLTEPAQRDFLVFLGRKLESSDCSPPMRVATLRILSYLLKSLGEVPIEFKDVLDNTVVAALTHISVHVRIEAALTLRALAEVDPTCVGGLISLGITTLNAVREIVSFDKGNDLSAELATLHGQATVLAALVAISPKLLLGYPARLPKSVFEVSKKMIHTASRNPVAATAVREAGWLLLASLVSSMPKEELEDQAFDILLLWADSFTGNPERYLHAVQDWTSELRVLSVSMEALTVFIKSFISSKAPSANGGILLQPVLAYLSGALSLISSLSSKRPPNVKSALDLLTTRVLMAYCSISDPLAYKSEQTQIMRICSGPFSDPSGWAESSLLRVILDKRDACLGPWIPGRDSFEDELRAFEGASDGLLPCIWDDDVGNFPQPESVSKIMVNQMLLCFGTIFACQDNREKIALLKRIDQCLKTGKKQAWYLSFVTNACVGLLSGLKCILAFRPQELSAEILSFIQAIFQAILGETVISSAQRRAACEGLGFLGRVANDVFTARMTRSLLGELALAVDPNHCGSIALSLGCIHRSAGGIALSVLVPSTVSSVSTLCKSTDSTLQLWSLHALLLSIEAAGLSYVSQVQATLLLVMEILLLDENGYLDLRQEIGHLINAIVAVLGPELSPGSTFFSRCKSVIEEVSSSKETATLLESVRFTQQLVLFAPQAATVHSHVQNLIPTLSSRQPSLRYLAVSTLCHLIERDPVAMINENIEENLFNMLNEETDSEIANLVRATINRLLYSSCPQCPSRWLSILRNMVLATSSARNDNSGTDHLNGVSETDTYYGDEDGMISSSKQGTASSYNNFLKRNKHLRYRTRIFAAECLSCVPMAVGTEPAHFDLSLARNRTAKGHDATADWLVLKLQELISLSYQISTGQFEGMQPTGVRLLSVIMDQFGSTPDPEFPGHILLEQYQAQLVSAVRSAISTASGPLLLDAGLELAKKILTSSIIGEDRVALNRLYLLISRPLSEIQDLCYPSFADWVACKIKLQLLTAHASVKCCVYQFFRRQTHVTHEYLQLIPLLSNNCALLGKYWIGVLNDYIYICFGLQLKANYKPFLDGIQSQLVSSKVEKYLKDTWPLILESTVLDAAPMGFESNENLELDDEATFISGRSMVRLEKTEFQFIWVFSKLLLFHSKGHNSQLMVEVDGQKLSEVVLTVFLCLTKEFFFSQEFVSLEMCCELLQALLYVESSAQVVSLLCQIVLKCPETFFEADGFIFGIMQLCSRCLQTNFQNNDSTSSLLPELTTTCETIVLRMKNKHQWKFASSLMSVSYQSYDQVSTNSCMSKVILFLQSIMPLLKKRFEEDSKLNEDTSHSKPLIATWACTIAYFSRECIKRLNVLDNRSTNSSKLYAKILFFCLQEIVSLAGLVYDVNSLSEKLSKDTVLVNGLLSHCAECIRDSLHDTNMQVNVLGLHVLKTLAHRELAEGKHKKSSPFVLLLGELLGDIFDLLHNTLKRCESKDEITVINEGLKLFFLFHTLVQSKSYQRDATMLLLEAFLLVFTLSIDGHSQELDEANSIARRLVSHFVQIPSAATQIKDVMLSVPAEKRQQFQDMIRVSLGQGQMALPVSSSTKTEISGEVQETNSIASHSATYRVMEKKIESNEDYNKNDNDNQNNVNDNDDDDDDDEDDWDTFQSLPATSNAISSEEPEEKNTEIEATGVTSNAISSEESEEKITEIEAISNAISSEELEEKNTEIEVTGATSNAISSELEEKITEVGAISNAIGSEESSEEKNTEIEAAGATSNAISSESEEKITEIEAISDAISSEESLEEKNTEIEASSSAISSESLEKKNTEIEATRNAISSEESLEEKNTEIEATGAMAQEANFTELEKQDDTAESKDEVLKNQDPNVDEQDGVELCTEDKVGVSKDGSSIMLESDRSNEDSS</sequence>
<dbReference type="Pfam" id="PF20210">
    <property type="entry name" value="Laa1_Sip1_HTR5"/>
    <property type="match status" value="1"/>
</dbReference>
<name>A0A833RCT1_9POAL</name>
<feature type="compositionally biased region" description="Basic and acidic residues" evidence="2">
    <location>
        <begin position="2263"/>
        <end position="2272"/>
    </location>
</feature>